<dbReference type="GO" id="GO:0019213">
    <property type="term" value="F:deacetylase activity"/>
    <property type="evidence" value="ECO:0007669"/>
    <property type="project" value="InterPro"/>
</dbReference>
<proteinExistence type="predicted"/>
<dbReference type="EMBL" id="JAGYPN010000001">
    <property type="protein sequence ID" value="MBS4222185.1"/>
    <property type="molecule type" value="Genomic_DNA"/>
</dbReference>
<organism evidence="2 3">
    <name type="scientific">Lederbergia citrea</name>
    <dbReference type="NCBI Taxonomy" id="2833581"/>
    <lineage>
        <taxon>Bacteria</taxon>
        <taxon>Bacillati</taxon>
        <taxon>Bacillota</taxon>
        <taxon>Bacilli</taxon>
        <taxon>Bacillales</taxon>
        <taxon>Bacillaceae</taxon>
        <taxon>Lederbergia</taxon>
    </lineage>
</organism>
<dbReference type="Pfam" id="PF02585">
    <property type="entry name" value="PIG-L"/>
    <property type="match status" value="1"/>
</dbReference>
<evidence type="ECO:0000313" key="2">
    <source>
        <dbReference type="EMBL" id="MBS4222185.1"/>
    </source>
</evidence>
<dbReference type="GO" id="GO:0071793">
    <property type="term" value="P:bacillithiol biosynthetic process"/>
    <property type="evidence" value="ECO:0007669"/>
    <property type="project" value="InterPro"/>
</dbReference>
<comment type="cofactor">
    <cofactor evidence="1">
        <name>Zn(2+)</name>
        <dbReference type="ChEBI" id="CHEBI:29105"/>
    </cofactor>
</comment>
<name>A0A942UK64_9BACI</name>
<evidence type="ECO:0000313" key="3">
    <source>
        <dbReference type="Proteomes" id="UP000676456"/>
    </source>
</evidence>
<dbReference type="NCBIfam" id="TIGR04001">
    <property type="entry name" value="thiol_BshB1"/>
    <property type="match status" value="1"/>
</dbReference>
<dbReference type="SUPFAM" id="SSF102588">
    <property type="entry name" value="LmbE-like"/>
    <property type="match status" value="1"/>
</dbReference>
<dbReference type="PANTHER" id="PTHR12993">
    <property type="entry name" value="N-ACETYLGLUCOSAMINYL-PHOSPHATIDYLINOSITOL DE-N-ACETYLASE-RELATED"/>
    <property type="match status" value="1"/>
</dbReference>
<dbReference type="RefSeq" id="WP_213097147.1">
    <property type="nucleotide sequence ID" value="NZ_JAGYPN010000001.1"/>
</dbReference>
<dbReference type="InterPro" id="IPR023842">
    <property type="entry name" value="Bacillithiol_biosynth_BshB1"/>
</dbReference>
<dbReference type="PANTHER" id="PTHR12993:SF30">
    <property type="entry name" value="N-ACETYL-ALPHA-D-GLUCOSAMINYL L-MALATE DEACETYLASE 1"/>
    <property type="match status" value="1"/>
</dbReference>
<sequence>MEQQTIDILAFGAHADDVEIGMAGSLAKWSAAGKKIVICDLTEAELSSNGTVMTRKAEAEAASCILGIAERINLHLPDRGLFLTEDNICTIANVIRKYKPTLIFAPYEEDRHPDHGNCARLVEEAFFSAGIRKYKVEGGYPSHKAKNLYHYYINGYTHPDFVVDISEFIEQKINALQAYQTQFFRDDEGVSTPLTEGYIEGVTARERLFGKEVGVSFAEGFSSRTPILLNKDLFGDKL</sequence>
<accession>A0A942UK64</accession>
<keyword evidence="3" id="KW-1185">Reference proteome</keyword>
<comment type="caution">
    <text evidence="2">The sequence shown here is derived from an EMBL/GenBank/DDBJ whole genome shotgun (WGS) entry which is preliminary data.</text>
</comment>
<dbReference type="Gene3D" id="3.40.50.10320">
    <property type="entry name" value="LmbE-like"/>
    <property type="match status" value="1"/>
</dbReference>
<dbReference type="InterPro" id="IPR024078">
    <property type="entry name" value="LmbE-like_dom_sf"/>
</dbReference>
<dbReference type="AlphaFoldDB" id="A0A942UK64"/>
<gene>
    <name evidence="2" type="primary">bshB1</name>
    <name evidence="2" type="ORF">KHA91_05370</name>
</gene>
<dbReference type="GO" id="GO:0016811">
    <property type="term" value="F:hydrolase activity, acting on carbon-nitrogen (but not peptide) bonds, in linear amides"/>
    <property type="evidence" value="ECO:0007669"/>
    <property type="project" value="TreeGrafter"/>
</dbReference>
<protein>
    <submittedName>
        <fullName evidence="2">Bacillithiol biosynthesis deacetylase BshB1</fullName>
    </submittedName>
</protein>
<dbReference type="Proteomes" id="UP000676456">
    <property type="component" value="Unassembled WGS sequence"/>
</dbReference>
<evidence type="ECO:0000256" key="1">
    <source>
        <dbReference type="ARBA" id="ARBA00001947"/>
    </source>
</evidence>
<reference evidence="2 3" key="1">
    <citation type="submission" date="2021-05" db="EMBL/GenBank/DDBJ databases">
        <title>Novel Bacillus species.</title>
        <authorList>
            <person name="Liu G."/>
        </authorList>
    </citation>
    <scope>NUCLEOTIDE SEQUENCE [LARGE SCALE GENOMIC DNA]</scope>
    <source>
        <strain evidence="2 3">FJAT-49682</strain>
    </source>
</reference>
<dbReference type="InterPro" id="IPR003737">
    <property type="entry name" value="GlcNAc_PI_deacetylase-related"/>
</dbReference>